<dbReference type="EMBL" id="DS566016">
    <property type="status" value="NOT_ANNOTATED_CDS"/>
    <property type="molecule type" value="Genomic_DNA"/>
</dbReference>
<dbReference type="AlphaFoldDB" id="H3GKA1"/>
<sequence>MPRPHAWNLLCSGVSSEDSALLLQGMKTWKTVKSQLMSCAACSSGTPHSMRYKVLRCACKHCTDAVPYQVCPWRLKVLVCQETDVVDMHELGEHHSRARTPSKLCITPQQRDFIKELARENVMPLRIRHALGRKFGHRPAALPSLRSVAYDTSGLPEIGNGSDPRPFLIGMTTKALLRNAARDANTFVLHLDATFKLNSVGYPVLVCGITDATRAFHLVALFITSQLQYEHFEAALVALCRVYARVNGAEWQVKFVLGDADKAQHKAFRSVFADCSFTYLMCFYHVVAKLRERTRGLSSELSTLVYKGVYDLHFAQSKSEYVAL</sequence>
<evidence type="ECO:0000313" key="3">
    <source>
        <dbReference type="Proteomes" id="UP000005238"/>
    </source>
</evidence>
<dbReference type="InterPro" id="IPR018289">
    <property type="entry name" value="MULE_transposase_dom"/>
</dbReference>
<dbReference type="OMA" id="QHTAFRS"/>
<keyword evidence="3" id="KW-1185">Reference proteome</keyword>
<dbReference type="HOGENOM" id="CLU_027466_0_0_1"/>
<dbReference type="eggNOG" id="ENOG502SVA1">
    <property type="taxonomic scope" value="Eukaryota"/>
</dbReference>
<dbReference type="InParanoid" id="H3GKA1"/>
<proteinExistence type="predicted"/>
<dbReference type="PANTHER" id="PTHR33977">
    <property type="entry name" value="ZINC ION BINDING PROTEIN"/>
    <property type="match status" value="1"/>
</dbReference>
<reference evidence="2" key="2">
    <citation type="submission" date="2015-06" db="UniProtKB">
        <authorList>
            <consortium name="EnsemblProtists"/>
        </authorList>
    </citation>
    <scope>IDENTIFICATION</scope>
    <source>
        <strain evidence="2">Pr102</strain>
    </source>
</reference>
<dbReference type="EnsemblProtists" id="Phyra76669">
    <property type="protein sequence ID" value="Phyra76669"/>
    <property type="gene ID" value="Phyra76669"/>
</dbReference>
<dbReference type="PANTHER" id="PTHR33977:SF1">
    <property type="entry name" value="ZINC ION BINDING PROTEIN"/>
    <property type="match status" value="1"/>
</dbReference>
<evidence type="ECO:0000313" key="2">
    <source>
        <dbReference type="EnsemblProtists" id="Phyra76669"/>
    </source>
</evidence>
<name>H3GKA1_PHYRM</name>
<dbReference type="Pfam" id="PF10551">
    <property type="entry name" value="MULE"/>
    <property type="match status" value="1"/>
</dbReference>
<protein>
    <recommendedName>
        <fullName evidence="1">MULE transposase domain-containing protein</fullName>
    </recommendedName>
</protein>
<reference evidence="3" key="1">
    <citation type="journal article" date="2006" name="Science">
        <title>Phytophthora genome sequences uncover evolutionary origins and mechanisms of pathogenesis.</title>
        <authorList>
            <person name="Tyler B.M."/>
            <person name="Tripathy S."/>
            <person name="Zhang X."/>
            <person name="Dehal P."/>
            <person name="Jiang R.H."/>
            <person name="Aerts A."/>
            <person name="Arredondo F.D."/>
            <person name="Baxter L."/>
            <person name="Bensasson D."/>
            <person name="Beynon J.L."/>
            <person name="Chapman J."/>
            <person name="Damasceno C.M."/>
            <person name="Dorrance A.E."/>
            <person name="Dou D."/>
            <person name="Dickerman A.W."/>
            <person name="Dubchak I.L."/>
            <person name="Garbelotto M."/>
            <person name="Gijzen M."/>
            <person name="Gordon S.G."/>
            <person name="Govers F."/>
            <person name="Grunwald N.J."/>
            <person name="Huang W."/>
            <person name="Ivors K.L."/>
            <person name="Jones R.W."/>
            <person name="Kamoun S."/>
            <person name="Krampis K."/>
            <person name="Lamour K.H."/>
            <person name="Lee M.K."/>
            <person name="McDonald W.H."/>
            <person name="Medina M."/>
            <person name="Meijer H.J."/>
            <person name="Nordberg E.K."/>
            <person name="Maclean D.J."/>
            <person name="Ospina-Giraldo M.D."/>
            <person name="Morris P.F."/>
            <person name="Phuntumart V."/>
            <person name="Putnam N.H."/>
            <person name="Rash S."/>
            <person name="Rose J.K."/>
            <person name="Sakihama Y."/>
            <person name="Salamov A.A."/>
            <person name="Savidor A."/>
            <person name="Scheuring C.F."/>
            <person name="Smith B.M."/>
            <person name="Sobral B.W."/>
            <person name="Terry A."/>
            <person name="Torto-Alalibo T.A."/>
            <person name="Win J."/>
            <person name="Xu Z."/>
            <person name="Zhang H."/>
            <person name="Grigoriev I.V."/>
            <person name="Rokhsar D.S."/>
            <person name="Boore J.L."/>
        </authorList>
    </citation>
    <scope>NUCLEOTIDE SEQUENCE [LARGE SCALE GENOMIC DNA]</scope>
    <source>
        <strain evidence="3">Pr102</strain>
    </source>
</reference>
<evidence type="ECO:0000259" key="1">
    <source>
        <dbReference type="Pfam" id="PF10551"/>
    </source>
</evidence>
<feature type="domain" description="MULE transposase" evidence="1">
    <location>
        <begin position="188"/>
        <end position="288"/>
    </location>
</feature>
<dbReference type="Proteomes" id="UP000005238">
    <property type="component" value="Unassembled WGS sequence"/>
</dbReference>
<accession>H3GKA1</accession>
<organism evidence="2 3">
    <name type="scientific">Phytophthora ramorum</name>
    <name type="common">Sudden oak death agent</name>
    <dbReference type="NCBI Taxonomy" id="164328"/>
    <lineage>
        <taxon>Eukaryota</taxon>
        <taxon>Sar</taxon>
        <taxon>Stramenopiles</taxon>
        <taxon>Oomycota</taxon>
        <taxon>Peronosporomycetes</taxon>
        <taxon>Peronosporales</taxon>
        <taxon>Peronosporaceae</taxon>
        <taxon>Phytophthora</taxon>
    </lineage>
</organism>